<dbReference type="InterPro" id="IPR042202">
    <property type="entry name" value="Duffy-ag-bd_sf"/>
</dbReference>
<protein>
    <submittedName>
        <fullName evidence="3">EMP1-like protein</fullName>
    </submittedName>
</protein>
<proteinExistence type="predicted"/>
<feature type="domain" description="Duffy-antigen binding" evidence="2">
    <location>
        <begin position="506"/>
        <end position="670"/>
    </location>
</feature>
<reference evidence="3" key="1">
    <citation type="journal article" date="2015" name="Nat. Commun.">
        <title>Ape parasite origins of human malaria virulence genes.</title>
        <authorList>
            <person name="Larremore D.B."/>
            <person name="Sundararaman S.A."/>
            <person name="Liu W."/>
            <person name="Proto W.R."/>
            <person name="Clauset A."/>
            <person name="Loy D.E."/>
            <person name="Speede S."/>
            <person name="Plenderleith L.J."/>
            <person name="Sharp P.M."/>
            <person name="Hahn B.H."/>
            <person name="Rayner J.C."/>
            <person name="Buckee C.O."/>
        </authorList>
    </citation>
    <scope>NUCLEOTIDE SEQUENCE</scope>
    <source>
        <strain evidence="3">SY75pte</strain>
    </source>
</reference>
<dbReference type="GO" id="GO:0046789">
    <property type="term" value="F:host cell surface receptor binding"/>
    <property type="evidence" value="ECO:0007669"/>
    <property type="project" value="InterPro"/>
</dbReference>
<evidence type="ECO:0000313" key="3">
    <source>
        <dbReference type="EMBL" id="ALJ75571.1"/>
    </source>
</evidence>
<dbReference type="VEuPathDB" id="PlasmoDB:PGABG01_0711200"/>
<dbReference type="Gene3D" id="1.20.58.830">
    <property type="match status" value="2"/>
</dbReference>
<dbReference type="Pfam" id="PF05424">
    <property type="entry name" value="Duffy_binding"/>
    <property type="match status" value="1"/>
</dbReference>
<dbReference type="SUPFAM" id="SSF140924">
    <property type="entry name" value="Duffy binding domain-like"/>
    <property type="match status" value="2"/>
</dbReference>
<sequence>MDKPYKLKKYLIYFKSWEWEIYKDHVKGVGSGVGGSGGVASLTDEQKFCGWKKIQHKIFETLTQQITGTTTYTWDDDVLPLINIKEKTVLGTTKNCDNITVNLSKISELKDNGHSSPNKSSPTNCKGINIAEGLHIPLRRRALLVEGIDEYLKGIKDEITNEQTLKEVLGGKTSAQMKIGNTAIEMKKEMIEGISKAISDLIKDKYKDTEHDVFCKEWYRTMEDYHTLLLGDDIVNENKTKEIQCTIKQIEKNVGGEDKFKHEWSRHFKNIVQGLQTKEFTNKITQKPCQISYDGKSQCVRFFEEWAEEFCALKRNLGNMVVEECGGASGGGNNCNGLCNMYEKFMKESEPYFENYKTLCVDTKYGNGATESELKESVQKAAANSTKECCTDFGDCSPTQLFNLTEDISNIRYKCFCEKGDYYKQRHSENKCKNLLNPDSTVVTGQVVDPPSLGTASQTVGGTPACDIVKSLLQGKSGNEKVDGCNRKEGSFDWKCEGKVKNGENGACMPPRRQKLCVYNLTQENETNTSEKLKDAFIKCAAKETFFLWHKYKEDKEKENSSNKPEDELKKGNIPPEFIRQMFYTLGDFRDLCLGTDMGNDDGTKVSGNVKKILDKEKDTKYNGKSDDEKRKTWWKTIEKNVWEAMVCALSYSGGKVDTATQEKLKGNDKNNYDKVTFDDTSGADLTTFVARPQFLRWAAEWSEDFCHKRKKLVEEVKTACQKCKNASDKYHETHSVDKNSGSSTSGAPGKKCDENNGNNDKDCKECNTKCQACKEACDAYKNFVSSTGGGGTTNDWRKQWENMKKYLICEKYYLMILIM</sequence>
<dbReference type="GO" id="GO:0016020">
    <property type="term" value="C:membrane"/>
    <property type="evidence" value="ECO:0007669"/>
    <property type="project" value="InterPro"/>
</dbReference>
<dbReference type="EMBL" id="KP879251">
    <property type="protein sequence ID" value="ALJ75571.1"/>
    <property type="molecule type" value="Genomic_DNA"/>
</dbReference>
<dbReference type="AlphaFoldDB" id="A0A0N7IKZ4"/>
<evidence type="ECO:0000256" key="1">
    <source>
        <dbReference type="SAM" id="MobiDB-lite"/>
    </source>
</evidence>
<evidence type="ECO:0000259" key="2">
    <source>
        <dbReference type="Pfam" id="PF05424"/>
    </source>
</evidence>
<organism evidence="3">
    <name type="scientific">Plasmodium gaboni</name>
    <dbReference type="NCBI Taxonomy" id="647221"/>
    <lineage>
        <taxon>Eukaryota</taxon>
        <taxon>Sar</taxon>
        <taxon>Alveolata</taxon>
        <taxon>Apicomplexa</taxon>
        <taxon>Aconoidasida</taxon>
        <taxon>Haemosporida</taxon>
        <taxon>Plasmodiidae</taxon>
        <taxon>Plasmodium</taxon>
        <taxon>Plasmodium (Laverania)</taxon>
    </lineage>
</organism>
<name>A0A0N7IKZ4_9APIC</name>
<dbReference type="Gene3D" id="1.20.1310.20">
    <property type="entry name" value="Duffy-antigen binding domain"/>
    <property type="match status" value="2"/>
</dbReference>
<dbReference type="InterPro" id="IPR008602">
    <property type="entry name" value="Duffy-antigen-binding"/>
</dbReference>
<feature type="region of interest" description="Disordered" evidence="1">
    <location>
        <begin position="733"/>
        <end position="752"/>
    </location>
</feature>
<dbReference type="VEuPathDB" id="PlasmoDB:PGSY75_0038600"/>
<accession>A0A0N7IKZ4</accession>